<dbReference type="EMBL" id="JAPJZI010000001">
    <property type="protein sequence ID" value="MDA5400246.1"/>
    <property type="molecule type" value="Genomic_DNA"/>
</dbReference>
<proteinExistence type="predicted"/>
<keyword evidence="1" id="KW-0812">Transmembrane</keyword>
<evidence type="ECO:0000313" key="3">
    <source>
        <dbReference type="Proteomes" id="UP001151234"/>
    </source>
</evidence>
<evidence type="ECO:0000313" key="2">
    <source>
        <dbReference type="EMBL" id="MDA5400246.1"/>
    </source>
</evidence>
<dbReference type="AlphaFoldDB" id="A0A9X3UNS5"/>
<protein>
    <submittedName>
        <fullName evidence="2">Uncharacterized protein</fullName>
    </submittedName>
</protein>
<feature type="transmembrane region" description="Helical" evidence="1">
    <location>
        <begin position="28"/>
        <end position="49"/>
    </location>
</feature>
<keyword evidence="1" id="KW-0472">Membrane</keyword>
<keyword evidence="3" id="KW-1185">Reference proteome</keyword>
<gene>
    <name evidence="2" type="ORF">OQ273_16835</name>
</gene>
<dbReference type="Proteomes" id="UP001151234">
    <property type="component" value="Unassembled WGS sequence"/>
</dbReference>
<comment type="caution">
    <text evidence="2">The sequence shown here is derived from an EMBL/GenBank/DDBJ whole genome shotgun (WGS) entry which is preliminary data.</text>
</comment>
<keyword evidence="1" id="KW-1133">Transmembrane helix</keyword>
<evidence type="ECO:0000256" key="1">
    <source>
        <dbReference type="SAM" id="Phobius"/>
    </source>
</evidence>
<dbReference type="RefSeq" id="WP_267991689.1">
    <property type="nucleotide sequence ID" value="NZ_JAPJZI010000001.1"/>
</dbReference>
<organism evidence="2 3">
    <name type="scientific">Hoeflea prorocentri</name>
    <dbReference type="NCBI Taxonomy" id="1922333"/>
    <lineage>
        <taxon>Bacteria</taxon>
        <taxon>Pseudomonadati</taxon>
        <taxon>Pseudomonadota</taxon>
        <taxon>Alphaproteobacteria</taxon>
        <taxon>Hyphomicrobiales</taxon>
        <taxon>Rhizobiaceae</taxon>
        <taxon>Hoeflea</taxon>
    </lineage>
</organism>
<accession>A0A9X3UNS5</accession>
<reference evidence="2" key="1">
    <citation type="submission" date="2022-11" db="EMBL/GenBank/DDBJ databases">
        <title>Draft genome sequence of Hoeflea poritis E7-10 and Hoeflea prorocentri PM5-8, separated from scleractinian coral Porites lutea and marine dinoflagellate.</title>
        <authorList>
            <person name="Zhang G."/>
            <person name="Wei Q."/>
            <person name="Cai L."/>
        </authorList>
    </citation>
    <scope>NUCLEOTIDE SEQUENCE</scope>
    <source>
        <strain evidence="2">PM5-8</strain>
    </source>
</reference>
<name>A0A9X3UNS5_9HYPH</name>
<sequence>MAFLAIAAAISAMVGLSAHYLAIKKNRAVRPWVFASVLFVLPLALLALLPARQIPVTALDNK</sequence>